<keyword evidence="3" id="KW-1185">Reference proteome</keyword>
<feature type="domain" description="HNH nuclease" evidence="1">
    <location>
        <begin position="192"/>
        <end position="251"/>
    </location>
</feature>
<dbReference type="RefSeq" id="WP_207451271.1">
    <property type="nucleotide sequence ID" value="NZ_CP061097.1"/>
</dbReference>
<organism evidence="2 3">
    <name type="scientific">Roseomonas marmotae</name>
    <dbReference type="NCBI Taxonomy" id="2768161"/>
    <lineage>
        <taxon>Bacteria</taxon>
        <taxon>Pseudomonadati</taxon>
        <taxon>Pseudomonadota</taxon>
        <taxon>Alphaproteobacteria</taxon>
        <taxon>Acetobacterales</taxon>
        <taxon>Roseomonadaceae</taxon>
        <taxon>Roseomonas</taxon>
    </lineage>
</organism>
<dbReference type="Pfam" id="PF01844">
    <property type="entry name" value="HNH"/>
    <property type="match status" value="1"/>
</dbReference>
<dbReference type="InterPro" id="IPR003615">
    <property type="entry name" value="HNH_nuc"/>
</dbReference>
<dbReference type="GO" id="GO:0004519">
    <property type="term" value="F:endonuclease activity"/>
    <property type="evidence" value="ECO:0007669"/>
    <property type="project" value="UniProtKB-KW"/>
</dbReference>
<dbReference type="Gene3D" id="1.10.30.50">
    <property type="match status" value="1"/>
</dbReference>
<keyword evidence="2" id="KW-0378">Hydrolase</keyword>
<name>A0ABS3KIJ5_9PROT</name>
<keyword evidence="2" id="KW-0255">Endonuclease</keyword>
<evidence type="ECO:0000259" key="1">
    <source>
        <dbReference type="SMART" id="SM00507"/>
    </source>
</evidence>
<sequence>MAKKVTAPAGDLDLVPGQIYRRTTLHKHFGGQQQGGISTPSQHPVILLFTGATGVQHGYEDGWSDGVFCYFGEGQVGDMPWLRGNVAIRDHIDQGRDLHLFKILTSPRSQVEYVGPFFAASWEYRQAPDRNGAMRRGIVFHLVPAATPVPLNTGASATQLSALRKAAQQAGTEAPRQHVGQAIATYFRRAAAVRDYARARANGVCECCDQPAPFTSASGEPFLEVHHLHRLSDGGPDKLDAVAAICPNCHREMHYGQQAVTRNAFLMGRIKTIEGSS</sequence>
<reference evidence="2 3" key="1">
    <citation type="submission" date="2020-09" db="EMBL/GenBank/DDBJ databases">
        <title>Roseomonas.</title>
        <authorList>
            <person name="Zhu W."/>
        </authorList>
    </citation>
    <scope>NUCLEOTIDE SEQUENCE [LARGE SCALE GENOMIC DNA]</scope>
    <source>
        <strain evidence="2 3">1311</strain>
    </source>
</reference>
<dbReference type="InterPro" id="IPR058712">
    <property type="entry name" value="SRA_ScoMcrA"/>
</dbReference>
<dbReference type="InterPro" id="IPR002711">
    <property type="entry name" value="HNH"/>
</dbReference>
<evidence type="ECO:0000313" key="2">
    <source>
        <dbReference type="EMBL" id="MBO1077247.1"/>
    </source>
</evidence>
<gene>
    <name evidence="2" type="ORF">IAI60_21870</name>
</gene>
<comment type="caution">
    <text evidence="2">The sequence shown here is derived from an EMBL/GenBank/DDBJ whole genome shotgun (WGS) entry which is preliminary data.</text>
</comment>
<dbReference type="SMART" id="SM00507">
    <property type="entry name" value="HNHc"/>
    <property type="match status" value="1"/>
</dbReference>
<dbReference type="Pfam" id="PF26348">
    <property type="entry name" value="SRA_ScoMcrA"/>
    <property type="match status" value="1"/>
</dbReference>
<dbReference type="EMBL" id="JACTNF010000055">
    <property type="protein sequence ID" value="MBO1077247.1"/>
    <property type="molecule type" value="Genomic_DNA"/>
</dbReference>
<keyword evidence="2" id="KW-0540">Nuclease</keyword>
<dbReference type="CDD" id="cd00085">
    <property type="entry name" value="HNHc"/>
    <property type="match status" value="1"/>
</dbReference>
<accession>A0ABS3KIJ5</accession>
<dbReference type="Proteomes" id="UP001518990">
    <property type="component" value="Unassembled WGS sequence"/>
</dbReference>
<evidence type="ECO:0000313" key="3">
    <source>
        <dbReference type="Proteomes" id="UP001518990"/>
    </source>
</evidence>
<protein>
    <submittedName>
        <fullName evidence="2">HNH endonuclease</fullName>
    </submittedName>
</protein>
<proteinExistence type="predicted"/>